<evidence type="ECO:0000313" key="1">
    <source>
        <dbReference type="EMBL" id="WSC00115.1"/>
    </source>
</evidence>
<gene>
    <name evidence="1" type="ORF">OG835_26025</name>
</gene>
<sequence length="48" mass="5190">MDTVFRIIAAASVTWGLSGCVLVAALDDRHPLDRLLALLDRIGGRNAR</sequence>
<name>A0ACD4ZPJ1_9ACTN</name>
<protein>
    <submittedName>
        <fullName evidence="1">Uncharacterized protein</fullName>
    </submittedName>
</protein>
<organism evidence="1 2">
    <name type="scientific">Streptomyces scopuliridis</name>
    <dbReference type="NCBI Taxonomy" id="452529"/>
    <lineage>
        <taxon>Bacteria</taxon>
        <taxon>Bacillati</taxon>
        <taxon>Actinomycetota</taxon>
        <taxon>Actinomycetes</taxon>
        <taxon>Kitasatosporales</taxon>
        <taxon>Streptomycetaceae</taxon>
        <taxon>Streptomyces</taxon>
    </lineage>
</organism>
<keyword evidence="2" id="KW-1185">Reference proteome</keyword>
<reference evidence="1" key="1">
    <citation type="submission" date="2022-10" db="EMBL/GenBank/DDBJ databases">
        <title>The complete genomes of actinobacterial strains from the NBC collection.</title>
        <authorList>
            <person name="Joergensen T.S."/>
            <person name="Alvarez Arevalo M."/>
            <person name="Sterndorff E.B."/>
            <person name="Faurdal D."/>
            <person name="Vuksanovic O."/>
            <person name="Mourched A.-S."/>
            <person name="Charusanti P."/>
            <person name="Shaw S."/>
            <person name="Blin K."/>
            <person name="Weber T."/>
        </authorList>
    </citation>
    <scope>NUCLEOTIDE SEQUENCE</scope>
    <source>
        <strain evidence="1">NBC 01771</strain>
    </source>
</reference>
<evidence type="ECO:0000313" key="2">
    <source>
        <dbReference type="Proteomes" id="UP001348369"/>
    </source>
</evidence>
<dbReference type="EMBL" id="CP109109">
    <property type="protein sequence ID" value="WSC00115.1"/>
    <property type="molecule type" value="Genomic_DNA"/>
</dbReference>
<proteinExistence type="predicted"/>
<dbReference type="Proteomes" id="UP001348369">
    <property type="component" value="Chromosome"/>
</dbReference>
<accession>A0ACD4ZPJ1</accession>